<feature type="compositionally biased region" description="Polar residues" evidence="1">
    <location>
        <begin position="174"/>
        <end position="183"/>
    </location>
</feature>
<feature type="compositionally biased region" description="Polar residues" evidence="1">
    <location>
        <begin position="79"/>
        <end position="89"/>
    </location>
</feature>
<evidence type="ECO:0000313" key="4">
    <source>
        <dbReference type="RefSeq" id="XP_033530033.1"/>
    </source>
</evidence>
<protein>
    <submittedName>
        <fullName evidence="2 4">Uncharacterized protein</fullName>
    </submittedName>
</protein>
<organism evidence="2">
    <name type="scientific">Eremomyces bilateralis CBS 781.70</name>
    <dbReference type="NCBI Taxonomy" id="1392243"/>
    <lineage>
        <taxon>Eukaryota</taxon>
        <taxon>Fungi</taxon>
        <taxon>Dikarya</taxon>
        <taxon>Ascomycota</taxon>
        <taxon>Pezizomycotina</taxon>
        <taxon>Dothideomycetes</taxon>
        <taxon>Dothideomycetes incertae sedis</taxon>
        <taxon>Eremomycetales</taxon>
        <taxon>Eremomycetaceae</taxon>
        <taxon>Eremomyces</taxon>
    </lineage>
</organism>
<accession>A0A6G1FRV3</accession>
<feature type="region of interest" description="Disordered" evidence="1">
    <location>
        <begin position="174"/>
        <end position="212"/>
    </location>
</feature>
<keyword evidence="3" id="KW-1185">Reference proteome</keyword>
<dbReference type="EMBL" id="ML975184">
    <property type="protein sequence ID" value="KAF1808402.1"/>
    <property type="molecule type" value="Genomic_DNA"/>
</dbReference>
<feature type="region of interest" description="Disordered" evidence="1">
    <location>
        <begin position="24"/>
        <end position="101"/>
    </location>
</feature>
<gene>
    <name evidence="2 4" type="ORF">P152DRAFT_462534</name>
</gene>
<sequence>MEHSEEQGVDPFTSQTLCASNFGWTAINGNRSPPPSGPPQSYAPVDPVDINVHAVKKRKGKQDAYKFQPKRSRAVSGKATANNRASGYSPTALPPELMNGSPLQQFAAPALSETTLSRLQNFRYPDPADHATPQSDFNGNVSTQTSTIQSQLIPAIPIVNRAEYPNAEQIHSINEQGSQQPSQHLDRPSDYSDAIDVQDCHPSTDEYGDVLLDDDDLVPIDVYAESMKKHTPSTTKSAKPLMTPVATEQVPSSDANSRPGPEPSSTISRDPYDFNFDDLDDLSPLTTDTTPEKSNPTNGGILSHDPDPHQPIPQAILTSAPNLPIPLFARPRFPPPVRDRSPIIGITNATRLHVCFRIGEALNTGCAAARNGQDVLIELYARVAWSTRDESAGKQHFELYDAWHDRPPHLQGVHELWNQSRGWEKECGEFLEERRTTERGLKLCRCVGKIRRDLVMNQWVLQMLNVRVALWEEVEYMRGVVCI</sequence>
<dbReference type="GeneID" id="54420942"/>
<evidence type="ECO:0000256" key="1">
    <source>
        <dbReference type="SAM" id="MobiDB-lite"/>
    </source>
</evidence>
<feature type="compositionally biased region" description="Polar residues" evidence="1">
    <location>
        <begin position="132"/>
        <end position="142"/>
    </location>
</feature>
<reference evidence="2 4" key="1">
    <citation type="submission" date="2020-01" db="EMBL/GenBank/DDBJ databases">
        <authorList>
            <consortium name="DOE Joint Genome Institute"/>
            <person name="Haridas S."/>
            <person name="Albert R."/>
            <person name="Binder M."/>
            <person name="Bloem J."/>
            <person name="Labutti K."/>
            <person name="Salamov A."/>
            <person name="Andreopoulos B."/>
            <person name="Baker S.E."/>
            <person name="Barry K."/>
            <person name="Bills G."/>
            <person name="Bluhm B.H."/>
            <person name="Cannon C."/>
            <person name="Castanera R."/>
            <person name="Culley D.E."/>
            <person name="Daum C."/>
            <person name="Ezra D."/>
            <person name="Gonzalez J.B."/>
            <person name="Henrissat B."/>
            <person name="Kuo A."/>
            <person name="Liang C."/>
            <person name="Lipzen A."/>
            <person name="Lutzoni F."/>
            <person name="Magnuson J."/>
            <person name="Mondo S."/>
            <person name="Nolan M."/>
            <person name="Ohm R."/>
            <person name="Pangilinan J."/>
            <person name="Park H.-J."/>
            <person name="Ramirez L."/>
            <person name="Alfaro M."/>
            <person name="Sun H."/>
            <person name="Tritt A."/>
            <person name="Yoshinaga Y."/>
            <person name="Zwiers L.-H."/>
            <person name="Turgeon B.G."/>
            <person name="Goodwin S.B."/>
            <person name="Spatafora J.W."/>
            <person name="Crous P.W."/>
            <person name="Grigoriev I.V."/>
        </authorList>
    </citation>
    <scope>NUCLEOTIDE SEQUENCE</scope>
    <source>
        <strain evidence="2 4">CBS 781.70</strain>
    </source>
</reference>
<feature type="region of interest" description="Disordered" evidence="1">
    <location>
        <begin position="228"/>
        <end position="308"/>
    </location>
</feature>
<dbReference type="RefSeq" id="XP_033530033.1">
    <property type="nucleotide sequence ID" value="XM_033680372.1"/>
</dbReference>
<proteinExistence type="predicted"/>
<evidence type="ECO:0000313" key="2">
    <source>
        <dbReference type="EMBL" id="KAF1808402.1"/>
    </source>
</evidence>
<name>A0A6G1FRV3_9PEZI</name>
<dbReference type="Proteomes" id="UP000504638">
    <property type="component" value="Unplaced"/>
</dbReference>
<dbReference type="OrthoDB" id="5397183at2759"/>
<reference evidence="4" key="2">
    <citation type="submission" date="2020-04" db="EMBL/GenBank/DDBJ databases">
        <authorList>
            <consortium name="NCBI Genome Project"/>
        </authorList>
    </citation>
    <scope>NUCLEOTIDE SEQUENCE</scope>
    <source>
        <strain evidence="4">CBS 781.70</strain>
    </source>
</reference>
<evidence type="ECO:0000313" key="3">
    <source>
        <dbReference type="Proteomes" id="UP000504638"/>
    </source>
</evidence>
<reference evidence="4" key="3">
    <citation type="submission" date="2025-04" db="UniProtKB">
        <authorList>
            <consortium name="RefSeq"/>
        </authorList>
    </citation>
    <scope>IDENTIFICATION</scope>
    <source>
        <strain evidence="4">CBS 781.70</strain>
    </source>
</reference>
<feature type="region of interest" description="Disordered" evidence="1">
    <location>
        <begin position="123"/>
        <end position="142"/>
    </location>
</feature>
<dbReference type="AlphaFoldDB" id="A0A6G1FRV3"/>